<sequence>MKTTAFACSLVAACALAAPAVAQQAGDWTLGFGLHSVQPRSNNGSLADGTLAVDVGSNIRPTVTFEYFIRDNVGIEVLAAWPFKHDISIDGLGKVGTTQHLPPVVSLQYHFTGLGSVTPFLGAGVNYTAFFSEKTTGALTGNDLSLKNSWGLALHAGLDYRISDRGALRADLRWIDIDTKVRLNGEEIGTVKIDPVVAGLAYVHRF</sequence>
<dbReference type="InterPro" id="IPR005618">
    <property type="entry name" value="OMPW"/>
</dbReference>
<reference evidence="4" key="1">
    <citation type="journal article" date="2019" name="Int. J. Syst. Evol. Microbiol.">
        <title>The Global Catalogue of Microorganisms (GCM) 10K type strain sequencing project: providing services to taxonomists for standard genome sequencing and annotation.</title>
        <authorList>
            <consortium name="The Broad Institute Genomics Platform"/>
            <consortium name="The Broad Institute Genome Sequencing Center for Infectious Disease"/>
            <person name="Wu L."/>
            <person name="Ma J."/>
        </authorList>
    </citation>
    <scope>NUCLEOTIDE SEQUENCE [LARGE SCALE GENOMIC DNA]</scope>
    <source>
        <strain evidence="4">CGMCC 1.12750</strain>
    </source>
</reference>
<dbReference type="PANTHER" id="PTHR36920:SF1">
    <property type="entry name" value="OUTER MEMBRANE PROTEIN W"/>
    <property type="match status" value="1"/>
</dbReference>
<gene>
    <name evidence="3" type="ORF">ACFQXB_04405</name>
</gene>
<feature type="signal peptide" evidence="2">
    <location>
        <begin position="1"/>
        <end position="17"/>
    </location>
</feature>
<evidence type="ECO:0000256" key="1">
    <source>
        <dbReference type="ARBA" id="ARBA00009330"/>
    </source>
</evidence>
<dbReference type="RefSeq" id="WP_377399722.1">
    <property type="nucleotide sequence ID" value="NZ_JBHTFQ010000002.1"/>
</dbReference>
<keyword evidence="4" id="KW-1185">Reference proteome</keyword>
<evidence type="ECO:0000313" key="4">
    <source>
        <dbReference type="Proteomes" id="UP001596516"/>
    </source>
</evidence>
<dbReference type="Gene3D" id="2.40.160.20">
    <property type="match status" value="1"/>
</dbReference>
<dbReference type="EMBL" id="JBHTFQ010000002">
    <property type="protein sequence ID" value="MFC7703434.1"/>
    <property type="molecule type" value="Genomic_DNA"/>
</dbReference>
<dbReference type="InterPro" id="IPR011250">
    <property type="entry name" value="OMP/PagP_B-barrel"/>
</dbReference>
<keyword evidence="2" id="KW-0732">Signal</keyword>
<evidence type="ECO:0000313" key="3">
    <source>
        <dbReference type="EMBL" id="MFC7703434.1"/>
    </source>
</evidence>
<dbReference type="SUPFAM" id="SSF56925">
    <property type="entry name" value="OMPA-like"/>
    <property type="match status" value="1"/>
</dbReference>
<dbReference type="PANTHER" id="PTHR36920">
    <property type="match status" value="1"/>
</dbReference>
<protein>
    <submittedName>
        <fullName evidence="3">OmpW family protein</fullName>
    </submittedName>
</protein>
<feature type="chain" id="PRO_5045614852" evidence="2">
    <location>
        <begin position="18"/>
        <end position="206"/>
    </location>
</feature>
<organism evidence="3 4">
    <name type="scientific">Plastorhodobacter daqingensis</name>
    <dbReference type="NCBI Taxonomy" id="1387281"/>
    <lineage>
        <taxon>Bacteria</taxon>
        <taxon>Pseudomonadati</taxon>
        <taxon>Pseudomonadota</taxon>
        <taxon>Alphaproteobacteria</taxon>
        <taxon>Rhodobacterales</taxon>
        <taxon>Paracoccaceae</taxon>
        <taxon>Plastorhodobacter</taxon>
    </lineage>
</organism>
<comment type="similarity">
    <text evidence="1">Belongs to the OmpW/AlkL family.</text>
</comment>
<dbReference type="Pfam" id="PF03922">
    <property type="entry name" value="OmpW"/>
    <property type="match status" value="1"/>
</dbReference>
<name>A0ABW2UFI1_9RHOB</name>
<comment type="caution">
    <text evidence="3">The sequence shown here is derived from an EMBL/GenBank/DDBJ whole genome shotgun (WGS) entry which is preliminary data.</text>
</comment>
<proteinExistence type="inferred from homology"/>
<dbReference type="Proteomes" id="UP001596516">
    <property type="component" value="Unassembled WGS sequence"/>
</dbReference>
<evidence type="ECO:0000256" key="2">
    <source>
        <dbReference type="SAM" id="SignalP"/>
    </source>
</evidence>
<accession>A0ABW2UFI1</accession>